<keyword evidence="1" id="KW-0175">Coiled coil</keyword>
<comment type="caution">
    <text evidence="3">The sequence shown here is derived from an EMBL/GenBank/DDBJ whole genome shotgun (WGS) entry which is preliminary data.</text>
</comment>
<feature type="coiled-coil region" evidence="1">
    <location>
        <begin position="51"/>
        <end position="82"/>
    </location>
</feature>
<accession>A0ABV1HDL0</accession>
<dbReference type="Proteomes" id="UP001454489">
    <property type="component" value="Unassembled WGS sequence"/>
</dbReference>
<keyword evidence="4" id="KW-1185">Reference proteome</keyword>
<evidence type="ECO:0000256" key="1">
    <source>
        <dbReference type="SAM" id="Coils"/>
    </source>
</evidence>
<gene>
    <name evidence="3" type="ORF">WMO43_07895</name>
</gene>
<sequence>MTAIEICLVAAGLILMVGSFFVTEKLSPDELDKIAKLSQEEIAHIVDKEIAASHDKVQEQLETELEEVLEKLDRESDKETNEKIMAISEYSDTVIESINKSHNEIMFLYSMLGDKHKEMIDFSNEIQQRVENLQKIVTEEMVQETLYKAKEEHENSQILMENVTENNKNMLEEVQAVSDEAEEVPETEETGEVEKEQPADSNEQILELRRQGMSEVEIAKELGLGLGVIRLVIDLYEKEEQAE</sequence>
<feature type="region of interest" description="Disordered" evidence="2">
    <location>
        <begin position="178"/>
        <end position="203"/>
    </location>
</feature>
<name>A0ABV1HDL0_9FIRM</name>
<dbReference type="RefSeq" id="WP_177963051.1">
    <property type="nucleotide sequence ID" value="NZ_JBBMEX010000007.1"/>
</dbReference>
<reference evidence="3 4" key="1">
    <citation type="submission" date="2024-03" db="EMBL/GenBank/DDBJ databases">
        <title>Human intestinal bacterial collection.</title>
        <authorList>
            <person name="Pauvert C."/>
            <person name="Hitch T.C.A."/>
            <person name="Clavel T."/>
        </authorList>
    </citation>
    <scope>NUCLEOTIDE SEQUENCE [LARGE SCALE GENOMIC DNA]</scope>
    <source>
        <strain evidence="3 4">CLA-AA-H185</strain>
    </source>
</reference>
<dbReference type="InterPro" id="IPR046118">
    <property type="entry name" value="DUF6115"/>
</dbReference>
<evidence type="ECO:0000313" key="3">
    <source>
        <dbReference type="EMBL" id="MEQ2557789.1"/>
    </source>
</evidence>
<dbReference type="EMBL" id="JBBMEX010000007">
    <property type="protein sequence ID" value="MEQ2557789.1"/>
    <property type="molecule type" value="Genomic_DNA"/>
</dbReference>
<dbReference type="Pfam" id="PF19610">
    <property type="entry name" value="DUF6115"/>
    <property type="match status" value="1"/>
</dbReference>
<evidence type="ECO:0000313" key="4">
    <source>
        <dbReference type="Proteomes" id="UP001454489"/>
    </source>
</evidence>
<organism evidence="3 4">
    <name type="scientific">Maccoyibacter intestinihominis</name>
    <dbReference type="NCBI Taxonomy" id="3133499"/>
    <lineage>
        <taxon>Bacteria</taxon>
        <taxon>Bacillati</taxon>
        <taxon>Bacillota</taxon>
        <taxon>Clostridia</taxon>
        <taxon>Lachnospirales</taxon>
        <taxon>Lachnospiraceae</taxon>
        <taxon>Maccoyibacter</taxon>
    </lineage>
</organism>
<proteinExistence type="predicted"/>
<feature type="compositionally biased region" description="Acidic residues" evidence="2">
    <location>
        <begin position="179"/>
        <end position="191"/>
    </location>
</feature>
<evidence type="ECO:0000256" key="2">
    <source>
        <dbReference type="SAM" id="MobiDB-lite"/>
    </source>
</evidence>
<protein>
    <submittedName>
        <fullName evidence="3">DUF6115 domain-containing protein</fullName>
    </submittedName>
</protein>